<evidence type="ECO:0000256" key="7">
    <source>
        <dbReference type="HAMAP-Rule" id="MF_00147"/>
    </source>
</evidence>
<dbReference type="PANTHER" id="PTHR21139">
    <property type="entry name" value="TRIOSEPHOSPHATE ISOMERASE"/>
    <property type="match status" value="1"/>
</dbReference>
<comment type="caution">
    <text evidence="9">The sequence shown here is derived from an EMBL/GenBank/DDBJ whole genome shotgun (WGS) entry which is preliminary data.</text>
</comment>
<evidence type="ECO:0000313" key="9">
    <source>
        <dbReference type="EMBL" id="RJP56878.1"/>
    </source>
</evidence>
<accession>A0A3A4R3L4</accession>
<feature type="binding site" evidence="7">
    <location>
        <begin position="9"/>
        <end position="11"/>
    </location>
    <ligand>
        <name>substrate</name>
    </ligand>
</feature>
<dbReference type="FunFam" id="3.20.20.70:FF:000016">
    <property type="entry name" value="Triosephosphate isomerase"/>
    <property type="match status" value="1"/>
</dbReference>
<dbReference type="GO" id="GO:0006094">
    <property type="term" value="P:gluconeogenesis"/>
    <property type="evidence" value="ECO:0007669"/>
    <property type="project" value="UniProtKB-UniRule"/>
</dbReference>
<dbReference type="SUPFAM" id="SSF51351">
    <property type="entry name" value="Triosephosphate isomerase (TIM)"/>
    <property type="match status" value="1"/>
</dbReference>
<dbReference type="InterPro" id="IPR022896">
    <property type="entry name" value="TrioseP_Isoase_bac/euk"/>
</dbReference>
<gene>
    <name evidence="7" type="primary">tpiA</name>
    <name evidence="9" type="ORF">C4541_11370</name>
</gene>
<organism evidence="9 10">
    <name type="scientific">Candidatus Auribacter fodinae</name>
    <dbReference type="NCBI Taxonomy" id="2093366"/>
    <lineage>
        <taxon>Bacteria</taxon>
        <taxon>Pseudomonadati</taxon>
        <taxon>Candidatus Auribacterota</taxon>
        <taxon>Candidatus Auribacteria</taxon>
        <taxon>Candidatus Auribacterales</taxon>
        <taxon>Candidatus Auribacteraceae</taxon>
        <taxon>Candidatus Auribacter</taxon>
    </lineage>
</organism>
<keyword evidence="5 7" id="KW-0324">Glycolysis</keyword>
<dbReference type="EMBL" id="QZJZ01000089">
    <property type="protein sequence ID" value="RJP56878.1"/>
    <property type="molecule type" value="Genomic_DNA"/>
</dbReference>
<feature type="binding site" evidence="7">
    <location>
        <position position="213"/>
    </location>
    <ligand>
        <name>substrate</name>
    </ligand>
</feature>
<evidence type="ECO:0000256" key="4">
    <source>
        <dbReference type="ARBA" id="ARBA00022490"/>
    </source>
</evidence>
<evidence type="ECO:0000313" key="10">
    <source>
        <dbReference type="Proteomes" id="UP000266426"/>
    </source>
</evidence>
<dbReference type="GO" id="GO:0005829">
    <property type="term" value="C:cytosol"/>
    <property type="evidence" value="ECO:0007669"/>
    <property type="project" value="TreeGrafter"/>
</dbReference>
<feature type="active site" description="Electrophile" evidence="7">
    <location>
        <position position="95"/>
    </location>
</feature>
<proteinExistence type="inferred from homology"/>
<evidence type="ECO:0000256" key="6">
    <source>
        <dbReference type="ARBA" id="ARBA00023235"/>
    </source>
</evidence>
<dbReference type="PROSITE" id="PS51440">
    <property type="entry name" value="TIM_2"/>
    <property type="match status" value="1"/>
</dbReference>
<evidence type="ECO:0000256" key="1">
    <source>
        <dbReference type="ARBA" id="ARBA00004680"/>
    </source>
</evidence>
<dbReference type="InterPro" id="IPR013785">
    <property type="entry name" value="Aldolase_TIM"/>
</dbReference>
<dbReference type="PANTHER" id="PTHR21139:SF42">
    <property type="entry name" value="TRIOSEPHOSPHATE ISOMERASE"/>
    <property type="match status" value="1"/>
</dbReference>
<comment type="pathway">
    <text evidence="7 8">Carbohydrate biosynthesis; gluconeogenesis.</text>
</comment>
<dbReference type="HAMAP" id="MF_00147_B">
    <property type="entry name" value="TIM_B"/>
    <property type="match status" value="1"/>
</dbReference>
<evidence type="ECO:0000256" key="8">
    <source>
        <dbReference type="RuleBase" id="RU363013"/>
    </source>
</evidence>
<sequence>MRKPIIAGNWKMNLNAQESVALVTGLKRELAGVTDVEIAVCPPATLLTAVGSAIAGSNIALGAQNMYTQDSGAFTGEISPLMLLDAGCTYVILGHSERRQYFNETDAFINEKAKKALSHGLIPIICVGETLEQREAGITADVVSTQVKGCVAGLSADEMKKCVIAYEPVWAIGTGKTATTKQAQEVHAMIRSLLKKIFSDNVAQAVRIQYGGSVKPDNVSELMAQEDIDGALVGGASLKVDSFAKIVKFNG</sequence>
<comment type="catalytic activity">
    <reaction evidence="7 8">
        <text>D-glyceraldehyde 3-phosphate = dihydroxyacetone phosphate</text>
        <dbReference type="Rhea" id="RHEA:18585"/>
        <dbReference type="ChEBI" id="CHEBI:57642"/>
        <dbReference type="ChEBI" id="CHEBI:59776"/>
        <dbReference type="EC" id="5.3.1.1"/>
    </reaction>
</comment>
<comment type="similarity">
    <text evidence="2 7 8">Belongs to the triosephosphate isomerase family.</text>
</comment>
<dbReference type="AlphaFoldDB" id="A0A3A4R3L4"/>
<reference evidence="9 10" key="1">
    <citation type="journal article" date="2017" name="ISME J.">
        <title>Energy and carbon metabolisms in a deep terrestrial subsurface fluid microbial community.</title>
        <authorList>
            <person name="Momper L."/>
            <person name="Jungbluth S.P."/>
            <person name="Lee M.D."/>
            <person name="Amend J.P."/>
        </authorList>
    </citation>
    <scope>NUCLEOTIDE SEQUENCE [LARGE SCALE GENOMIC DNA]</scope>
    <source>
        <strain evidence="9">SURF_26</strain>
    </source>
</reference>
<keyword evidence="4 7" id="KW-0963">Cytoplasm</keyword>
<dbReference type="NCBIfam" id="TIGR00419">
    <property type="entry name" value="tim"/>
    <property type="match status" value="1"/>
</dbReference>
<dbReference type="EC" id="5.3.1.1" evidence="7 8"/>
<dbReference type="InterPro" id="IPR000652">
    <property type="entry name" value="Triosephosphate_isomerase"/>
</dbReference>
<evidence type="ECO:0000256" key="2">
    <source>
        <dbReference type="ARBA" id="ARBA00007422"/>
    </source>
</evidence>
<comment type="subunit">
    <text evidence="7 8">Homodimer.</text>
</comment>
<keyword evidence="3 7" id="KW-0312">Gluconeogenesis</keyword>
<dbReference type="PROSITE" id="PS00171">
    <property type="entry name" value="TIM_1"/>
    <property type="match status" value="1"/>
</dbReference>
<protein>
    <recommendedName>
        <fullName evidence="7 8">Triosephosphate isomerase</fullName>
        <shortName evidence="7">TIM</shortName>
        <shortName evidence="7">TPI</shortName>
        <ecNumber evidence="7 8">5.3.1.1</ecNumber>
    </recommendedName>
    <alternativeName>
        <fullName evidence="7">Triose-phosphate isomerase</fullName>
    </alternativeName>
</protein>
<comment type="subcellular location">
    <subcellularLocation>
        <location evidence="7 8">Cytoplasm</location>
    </subcellularLocation>
</comment>
<dbReference type="GO" id="GO:0046166">
    <property type="term" value="P:glyceraldehyde-3-phosphate biosynthetic process"/>
    <property type="evidence" value="ECO:0007669"/>
    <property type="project" value="TreeGrafter"/>
</dbReference>
<name>A0A3A4R3L4_9BACT</name>
<dbReference type="CDD" id="cd00311">
    <property type="entry name" value="TIM"/>
    <property type="match status" value="1"/>
</dbReference>
<dbReference type="InterPro" id="IPR020861">
    <property type="entry name" value="Triosephosphate_isomerase_AS"/>
</dbReference>
<feature type="binding site" evidence="7">
    <location>
        <begin position="234"/>
        <end position="235"/>
    </location>
    <ligand>
        <name>substrate</name>
    </ligand>
</feature>
<feature type="binding site" evidence="7">
    <location>
        <position position="173"/>
    </location>
    <ligand>
        <name>substrate</name>
    </ligand>
</feature>
<dbReference type="InterPro" id="IPR035990">
    <property type="entry name" value="TIM_sf"/>
</dbReference>
<dbReference type="GO" id="GO:0019563">
    <property type="term" value="P:glycerol catabolic process"/>
    <property type="evidence" value="ECO:0007669"/>
    <property type="project" value="TreeGrafter"/>
</dbReference>
<evidence type="ECO:0000256" key="5">
    <source>
        <dbReference type="ARBA" id="ARBA00023152"/>
    </source>
</evidence>
<dbReference type="GO" id="GO:0004807">
    <property type="term" value="F:triose-phosphate isomerase activity"/>
    <property type="evidence" value="ECO:0007669"/>
    <property type="project" value="UniProtKB-UniRule"/>
</dbReference>
<comment type="pathway">
    <text evidence="1 7 8">Carbohydrate degradation; glycolysis; D-glyceraldehyde 3-phosphate from glycerone phosphate: step 1/1.</text>
</comment>
<dbReference type="Proteomes" id="UP000266426">
    <property type="component" value="Unassembled WGS sequence"/>
</dbReference>
<keyword evidence="6 7" id="KW-0413">Isomerase</keyword>
<comment type="function">
    <text evidence="7">Involved in the gluconeogenesis. Catalyzes stereospecifically the conversion of dihydroxyacetone phosphate (DHAP) to D-glyceraldehyde-3-phosphate (G3P).</text>
</comment>
<dbReference type="Pfam" id="PF00121">
    <property type="entry name" value="TIM"/>
    <property type="match status" value="1"/>
</dbReference>
<dbReference type="UniPathway" id="UPA00109">
    <property type="reaction ID" value="UER00189"/>
</dbReference>
<evidence type="ECO:0000256" key="3">
    <source>
        <dbReference type="ARBA" id="ARBA00022432"/>
    </source>
</evidence>
<dbReference type="Gene3D" id="3.20.20.70">
    <property type="entry name" value="Aldolase class I"/>
    <property type="match status" value="1"/>
</dbReference>
<feature type="active site" description="Proton acceptor" evidence="7">
    <location>
        <position position="167"/>
    </location>
</feature>
<dbReference type="UniPathway" id="UPA00138"/>
<dbReference type="GO" id="GO:0006096">
    <property type="term" value="P:glycolytic process"/>
    <property type="evidence" value="ECO:0007669"/>
    <property type="project" value="UniProtKB-UniRule"/>
</dbReference>